<dbReference type="EMBL" id="BK015412">
    <property type="protein sequence ID" value="DAE05579.1"/>
    <property type="molecule type" value="Genomic_DNA"/>
</dbReference>
<name>A0A8S5PGK6_9CAUD</name>
<sequence>MNGRVIATVMNYIERSKSVFCNGKMRFSSCDGVMTISYHHNQNPINISKTLEGDRNEVICQMQDFFLDCFFDFEWNGEEINATTLAKIL</sequence>
<proteinExistence type="predicted"/>
<reference evidence="1" key="1">
    <citation type="journal article" date="2021" name="Proc. Natl. Acad. Sci. U.S.A.">
        <title>A Catalog of Tens of Thousands of Viruses from Human Metagenomes Reveals Hidden Associations with Chronic Diseases.</title>
        <authorList>
            <person name="Tisza M.J."/>
            <person name="Buck C.B."/>
        </authorList>
    </citation>
    <scope>NUCLEOTIDE SEQUENCE</scope>
    <source>
        <strain evidence="1">CtuQh21</strain>
    </source>
</reference>
<organism evidence="1">
    <name type="scientific">Podoviridae sp. ctuQh21</name>
    <dbReference type="NCBI Taxonomy" id="2825284"/>
    <lineage>
        <taxon>Viruses</taxon>
        <taxon>Duplodnaviria</taxon>
        <taxon>Heunggongvirae</taxon>
        <taxon>Uroviricota</taxon>
        <taxon>Caudoviricetes</taxon>
    </lineage>
</organism>
<accession>A0A8S5PGK6</accession>
<evidence type="ECO:0000313" key="1">
    <source>
        <dbReference type="EMBL" id="DAE05579.1"/>
    </source>
</evidence>
<protein>
    <submittedName>
        <fullName evidence="1">Uncharacterized protein</fullName>
    </submittedName>
</protein>